<accession>A0A0P9CY10</accession>
<dbReference type="SUPFAM" id="SSF110296">
    <property type="entry name" value="Oligoxyloglucan reducing end-specific cellobiohydrolase"/>
    <property type="match status" value="1"/>
</dbReference>
<dbReference type="InterPro" id="IPR015943">
    <property type="entry name" value="WD40/YVTN_repeat-like_dom_sf"/>
</dbReference>
<evidence type="ECO:0000313" key="2">
    <source>
        <dbReference type="Proteomes" id="UP000050509"/>
    </source>
</evidence>
<organism evidence="1 2">
    <name type="scientific">Kouleothrix aurantiaca</name>
    <dbReference type="NCBI Taxonomy" id="186479"/>
    <lineage>
        <taxon>Bacteria</taxon>
        <taxon>Bacillati</taxon>
        <taxon>Chloroflexota</taxon>
        <taxon>Chloroflexia</taxon>
        <taxon>Chloroflexales</taxon>
        <taxon>Roseiflexineae</taxon>
        <taxon>Roseiflexaceae</taxon>
        <taxon>Kouleothrix</taxon>
    </lineage>
</organism>
<proteinExistence type="predicted"/>
<keyword evidence="2" id="KW-1185">Reference proteome</keyword>
<reference evidence="1 2" key="1">
    <citation type="submission" date="2015-09" db="EMBL/GenBank/DDBJ databases">
        <title>Draft genome sequence of Kouleothrix aurantiaca JCM 19913.</title>
        <authorList>
            <person name="Hemp J."/>
        </authorList>
    </citation>
    <scope>NUCLEOTIDE SEQUENCE [LARGE SCALE GENOMIC DNA]</scope>
    <source>
        <strain evidence="1 2">COM-B</strain>
    </source>
</reference>
<dbReference type="Gene3D" id="2.130.10.10">
    <property type="entry name" value="YVTN repeat-like/Quinoprotein amine dehydrogenase"/>
    <property type="match status" value="1"/>
</dbReference>
<name>A0A0P9CY10_9CHLR</name>
<evidence type="ECO:0000313" key="1">
    <source>
        <dbReference type="EMBL" id="KPV50375.1"/>
    </source>
</evidence>
<sequence length="288" mass="29146">MAKAGLLFVGTDDGLVLFSNPNEIGRWLRIGQPFRGTAVTAVWAAPENPLLVLAAVAGQGVQRSEDGGQSWQVLFDWPAAAIAGAANGPGFIRTDDGVYESPDRGANWQLQPLDGPAGPLAVAGGAAATVGGAQVFARDAAGVWAPFGAALPGRAASLALLPHLPGELRAVLGETLYACASADAAWVAQTGAPVARGALATLPGKSSALLLALADGGIARSDDLGASWAQTFPEGAIDVIMPASYHVDVAFAGGEAGALLMTSDRGRSWQEVKAGLPPIRSIAAARLL</sequence>
<dbReference type="EMBL" id="LJCR01001428">
    <property type="protein sequence ID" value="KPV50375.1"/>
    <property type="molecule type" value="Genomic_DNA"/>
</dbReference>
<protein>
    <recommendedName>
        <fullName evidence="3">Photosynthesis system II assembly factor Ycf48/Hcf136-like domain-containing protein</fullName>
    </recommendedName>
</protein>
<comment type="caution">
    <text evidence="1">The sequence shown here is derived from an EMBL/GenBank/DDBJ whole genome shotgun (WGS) entry which is preliminary data.</text>
</comment>
<evidence type="ECO:0008006" key="3">
    <source>
        <dbReference type="Google" id="ProtNLM"/>
    </source>
</evidence>
<dbReference type="AlphaFoldDB" id="A0A0P9CY10"/>
<gene>
    <name evidence="1" type="ORF">SE17_27310</name>
</gene>
<dbReference type="Proteomes" id="UP000050509">
    <property type="component" value="Unassembled WGS sequence"/>
</dbReference>